<evidence type="ECO:0000256" key="2">
    <source>
        <dbReference type="ARBA" id="ARBA00022475"/>
    </source>
</evidence>
<organism evidence="7 8">
    <name type="scientific">Roseibium litorale</name>
    <dbReference type="NCBI Taxonomy" id="2803841"/>
    <lineage>
        <taxon>Bacteria</taxon>
        <taxon>Pseudomonadati</taxon>
        <taxon>Pseudomonadota</taxon>
        <taxon>Alphaproteobacteria</taxon>
        <taxon>Hyphomicrobiales</taxon>
        <taxon>Stappiaceae</taxon>
        <taxon>Roseibium</taxon>
    </lineage>
</organism>
<dbReference type="NCBIfam" id="TIGR00765">
    <property type="entry name" value="yihY_not_rbn"/>
    <property type="match status" value="1"/>
</dbReference>
<protein>
    <submittedName>
        <fullName evidence="7">YihY/virulence factor BrkB family protein</fullName>
    </submittedName>
</protein>
<keyword evidence="2" id="KW-1003">Cell membrane</keyword>
<feature type="transmembrane region" description="Helical" evidence="6">
    <location>
        <begin position="33"/>
        <end position="57"/>
    </location>
</feature>
<comment type="caution">
    <text evidence="7">The sequence shown here is derived from an EMBL/GenBank/DDBJ whole genome shotgun (WGS) entry which is preliminary data.</text>
</comment>
<proteinExistence type="predicted"/>
<dbReference type="Proteomes" id="UP000632063">
    <property type="component" value="Unassembled WGS sequence"/>
</dbReference>
<feature type="transmembrane region" description="Helical" evidence="6">
    <location>
        <begin position="181"/>
        <end position="202"/>
    </location>
</feature>
<dbReference type="PIRSF" id="PIRSF035875">
    <property type="entry name" value="RNase_BN"/>
    <property type="match status" value="1"/>
</dbReference>
<gene>
    <name evidence="7" type="ORF">IG616_10575</name>
</gene>
<dbReference type="PANTHER" id="PTHR30213">
    <property type="entry name" value="INNER MEMBRANE PROTEIN YHJD"/>
    <property type="match status" value="1"/>
</dbReference>
<evidence type="ECO:0000256" key="4">
    <source>
        <dbReference type="ARBA" id="ARBA00022989"/>
    </source>
</evidence>
<sequence>MTGITFIFSAFAIIRDIYGHFSRDDGFAMASHVALSVLLAVFPLLIFIAALAGFFGLEGAANSVSDLIFDAWPQSVADPVVREIHQVLTVPRGDILTFGVVASLWFASNGLEALRTALNRAYRTRETRSFIILRLQSLGLVVAAAVIMIAFTFLVVLGPLVIEAVVTWVPGLEEQIRSLDLVRLVFAGLLVGIGLLAAHWLLPAGERKVVDLLPGVLATMVLWMICGAAFGAYLARFANYVSTYGGLAGIMSALVFLYICSLAFILGGELNAALIRQKGLIRSARARSQPPAGAGG</sequence>
<dbReference type="RefSeq" id="WP_192148133.1">
    <property type="nucleotide sequence ID" value="NZ_JACYXI010000006.1"/>
</dbReference>
<keyword evidence="8" id="KW-1185">Reference proteome</keyword>
<feature type="transmembrane region" description="Helical" evidence="6">
    <location>
        <begin position="209"/>
        <end position="235"/>
    </location>
</feature>
<evidence type="ECO:0000256" key="6">
    <source>
        <dbReference type="SAM" id="Phobius"/>
    </source>
</evidence>
<evidence type="ECO:0000256" key="5">
    <source>
        <dbReference type="ARBA" id="ARBA00023136"/>
    </source>
</evidence>
<feature type="transmembrane region" description="Helical" evidence="6">
    <location>
        <begin position="247"/>
        <end position="268"/>
    </location>
</feature>
<evidence type="ECO:0000313" key="8">
    <source>
        <dbReference type="Proteomes" id="UP000632063"/>
    </source>
</evidence>
<reference evidence="8" key="1">
    <citation type="submission" date="2020-09" db="EMBL/GenBank/DDBJ databases">
        <title>The genome sequence of strain Labrenzia suaedae 4C16A.</title>
        <authorList>
            <person name="Liu Y."/>
        </authorList>
    </citation>
    <scope>NUCLEOTIDE SEQUENCE [LARGE SCALE GENOMIC DNA]</scope>
    <source>
        <strain evidence="8">4C16A</strain>
    </source>
</reference>
<evidence type="ECO:0000256" key="3">
    <source>
        <dbReference type="ARBA" id="ARBA00022692"/>
    </source>
</evidence>
<evidence type="ECO:0000256" key="1">
    <source>
        <dbReference type="ARBA" id="ARBA00004651"/>
    </source>
</evidence>
<dbReference type="Pfam" id="PF03631">
    <property type="entry name" value="Virul_fac_BrkB"/>
    <property type="match status" value="1"/>
</dbReference>
<dbReference type="PANTHER" id="PTHR30213:SF0">
    <property type="entry name" value="UPF0761 MEMBRANE PROTEIN YIHY"/>
    <property type="match status" value="1"/>
</dbReference>
<dbReference type="InterPro" id="IPR017039">
    <property type="entry name" value="Virul_fac_BrkB"/>
</dbReference>
<keyword evidence="3 6" id="KW-0812">Transmembrane</keyword>
<comment type="subcellular location">
    <subcellularLocation>
        <location evidence="1">Cell membrane</location>
        <topology evidence="1">Multi-pass membrane protein</topology>
    </subcellularLocation>
</comment>
<accession>A0ABR9CMA4</accession>
<feature type="transmembrane region" description="Helical" evidence="6">
    <location>
        <begin position="135"/>
        <end position="161"/>
    </location>
</feature>
<reference evidence="7 8" key="2">
    <citation type="journal article" date="2021" name="Int. J. Syst. Evol. Microbiol.">
        <title>Roseibium litorale sp. nov., isolated from a tidal flat sediment and proposal for the reclassification of Labrenzia polysiphoniae as Roseibium polysiphoniae comb. nov.</title>
        <authorList>
            <person name="Liu Y."/>
            <person name="Pei T."/>
            <person name="Du J."/>
            <person name="Chao M."/>
            <person name="Deng M.R."/>
            <person name="Zhu H."/>
        </authorList>
    </citation>
    <scope>NUCLEOTIDE SEQUENCE [LARGE SCALE GENOMIC DNA]</scope>
    <source>
        <strain evidence="7 8">4C16A</strain>
    </source>
</reference>
<evidence type="ECO:0000313" key="7">
    <source>
        <dbReference type="EMBL" id="MBD8891996.1"/>
    </source>
</evidence>
<name>A0ABR9CMA4_9HYPH</name>
<dbReference type="EMBL" id="JACYXI010000006">
    <property type="protein sequence ID" value="MBD8891996.1"/>
    <property type="molecule type" value="Genomic_DNA"/>
</dbReference>
<keyword evidence="5 6" id="KW-0472">Membrane</keyword>
<keyword evidence="4 6" id="KW-1133">Transmembrane helix</keyword>
<feature type="transmembrane region" description="Helical" evidence="6">
    <location>
        <begin position="95"/>
        <end position="114"/>
    </location>
</feature>